<protein>
    <recommendedName>
        <fullName evidence="6">DUF1120 domain-containing protein</fullName>
    </recommendedName>
</protein>
<dbReference type="EMBL" id="LT629704">
    <property type="protein sequence ID" value="SDM79166.1"/>
    <property type="molecule type" value="Genomic_DNA"/>
</dbReference>
<reference evidence="3 4" key="2">
    <citation type="submission" date="2016-10" db="EMBL/GenBank/DDBJ databases">
        <authorList>
            <person name="de Groot N.N."/>
        </authorList>
    </citation>
    <scope>NUCLEOTIDE SEQUENCE [LARGE SCALE GENOMIC DNA]</scope>
    <source>
        <strain evidence="3 4">BS2772</strain>
    </source>
</reference>
<name>A0A1G9W4N7_9PSED</name>
<evidence type="ECO:0008006" key="6">
    <source>
        <dbReference type="Google" id="ProtNLM"/>
    </source>
</evidence>
<evidence type="ECO:0000313" key="4">
    <source>
        <dbReference type="Proteomes" id="UP000182470"/>
    </source>
</evidence>
<feature type="signal peptide" evidence="1">
    <location>
        <begin position="1"/>
        <end position="24"/>
    </location>
</feature>
<organism evidence="3 4">
    <name type="scientific">Pseudomonas antarctica</name>
    <dbReference type="NCBI Taxonomy" id="219572"/>
    <lineage>
        <taxon>Bacteria</taxon>
        <taxon>Pseudomonadati</taxon>
        <taxon>Pseudomonadota</taxon>
        <taxon>Gammaproteobacteria</taxon>
        <taxon>Pseudomonadales</taxon>
        <taxon>Pseudomonadaceae</taxon>
        <taxon>Pseudomonas</taxon>
    </lineage>
</organism>
<dbReference type="Proteomes" id="UP000182470">
    <property type="component" value="Chromosome I"/>
</dbReference>
<dbReference type="OrthoDB" id="7030985at2"/>
<accession>A0A1G9W4N7</accession>
<evidence type="ECO:0000313" key="5">
    <source>
        <dbReference type="Proteomes" id="UP000748067"/>
    </source>
</evidence>
<keyword evidence="1" id="KW-0732">Signal</keyword>
<feature type="chain" id="PRO_5009245949" description="DUF1120 domain-containing protein" evidence="1">
    <location>
        <begin position="25"/>
        <end position="183"/>
    </location>
</feature>
<dbReference type="Proteomes" id="UP000748067">
    <property type="component" value="Unassembled WGS sequence"/>
</dbReference>
<dbReference type="EMBL" id="JXDI01000001">
    <property type="protein sequence ID" value="KAF2409198.1"/>
    <property type="molecule type" value="Genomic_DNA"/>
</dbReference>
<reference evidence="2 5" key="1">
    <citation type="submission" date="2015-01" db="EMBL/GenBank/DDBJ databases">
        <title>Genome Sequence of Pseudomonas antarctica CMS 35.</title>
        <authorList>
            <person name="Voget S."/>
            <person name="Chow J."/>
            <person name="Daniel R."/>
            <person name="Streit W."/>
        </authorList>
    </citation>
    <scope>NUCLEOTIDE SEQUENCE [LARGE SCALE GENOMIC DNA]</scope>
    <source>
        <strain evidence="2 5">CMS 35</strain>
    </source>
</reference>
<evidence type="ECO:0000313" key="3">
    <source>
        <dbReference type="EMBL" id="SDM79166.1"/>
    </source>
</evidence>
<proteinExistence type="predicted"/>
<keyword evidence="5" id="KW-1185">Reference proteome</keyword>
<dbReference type="AlphaFoldDB" id="A0A1G9W4N7"/>
<dbReference type="RefSeq" id="WP_083356181.1">
    <property type="nucleotide sequence ID" value="NZ_JXDI01000001.1"/>
</dbReference>
<gene>
    <name evidence="2" type="ORF">PSAN_16030</name>
    <name evidence="3" type="ORF">SAMN04490179_0950</name>
</gene>
<sequence>MAAKLIGLPLALFCTVLAAPGAWAENCQLSVSQSRIDYGAIRRDAFVERASMVLGTRSLHVNVLCTEPAPMALRFIGVAADGQGFMFGRQGRFRLSLKHTQVDGRAIDWAATHLPGEPVSGQLLPGQTLVARAAGLPVVGLRLTARVDIDTELPADALEVRSETRLEGQGSFELVSSAAPPNQ</sequence>
<evidence type="ECO:0000256" key="1">
    <source>
        <dbReference type="SAM" id="SignalP"/>
    </source>
</evidence>
<evidence type="ECO:0000313" key="2">
    <source>
        <dbReference type="EMBL" id="KAF2409198.1"/>
    </source>
</evidence>